<dbReference type="Proteomes" id="UP000325105">
    <property type="component" value="Unassembled WGS sequence"/>
</dbReference>
<keyword evidence="1" id="KW-1133">Transmembrane helix</keyword>
<keyword evidence="1" id="KW-0472">Membrane</keyword>
<evidence type="ECO:0000313" key="3">
    <source>
        <dbReference type="Proteomes" id="UP000325105"/>
    </source>
</evidence>
<proteinExistence type="predicted"/>
<organism evidence="2 3">
    <name type="scientific">Sphingobacterium allocomposti</name>
    <dbReference type="NCBI Taxonomy" id="415956"/>
    <lineage>
        <taxon>Bacteria</taxon>
        <taxon>Pseudomonadati</taxon>
        <taxon>Bacteroidota</taxon>
        <taxon>Sphingobacteriia</taxon>
        <taxon>Sphingobacteriales</taxon>
        <taxon>Sphingobacteriaceae</taxon>
        <taxon>Sphingobacterium</taxon>
    </lineage>
</organism>
<evidence type="ECO:0000256" key="1">
    <source>
        <dbReference type="SAM" id="Phobius"/>
    </source>
</evidence>
<reference evidence="2 3" key="1">
    <citation type="submission" date="2019-07" db="EMBL/GenBank/DDBJ databases">
        <title>Genomic Encyclopedia of Archaeal and Bacterial Type Strains, Phase II (KMG-II): from individual species to whole genera.</title>
        <authorList>
            <person name="Goeker M."/>
        </authorList>
    </citation>
    <scope>NUCLEOTIDE SEQUENCE [LARGE SCALE GENOMIC DNA]</scope>
    <source>
        <strain evidence="2 3">DSM 18850</strain>
    </source>
</reference>
<evidence type="ECO:0008006" key="4">
    <source>
        <dbReference type="Google" id="ProtNLM"/>
    </source>
</evidence>
<sequence length="560" mass="64284">MKKVWIWIIAIVALFIIVLAGVSVYYSLHYKPILKKKLTQYVAGSSDSLYRLSYDDLRINLLTGTATLANAKLESDSLIYKNLVRRRKAPKSRFDIGISALTFNGFSWWDFLIRRQLHISELRIDTAHIHLFTSAITPRDTDRQPKTLYQTIKGTFKAVHVERIDMVDVNFQSSKTQDNGQRESIKIRNVRLRATDFLVNATTESDTNRTYYAKEIDVRIPKWYHQISGSVYAVSFDNVHVNTKEETASLTNLKIAPTISKQAYFKNDKENKALIFLRMDSVAVGGFKAQQLIRHKRLYSKEIYLKKGIASFHKDKRFQKDNVSKIGQAPHQQIMKMSQSILFDTVFVKGVDIVYNQFSDKYLKEGSIAFNNVRGEITNVTNDTTCLVKNRYMRADLDADLMGTGLLQARLYFDMLSKTGHHGYKGTLGPMEAPAFNRILRPLLNIEIGSGHIRNIRFDMEGTDHKNWGTFYFDYDNLKVNLFHPPAAGKNRKKKKILTFLVNQVLVNDSNPDANEVYHVGKVDYTRVPEYSHFKTIWKSLFEGIAQCVGLNPKYIPDSG</sequence>
<keyword evidence="1" id="KW-0812">Transmembrane</keyword>
<dbReference type="RefSeq" id="WP_148908961.1">
    <property type="nucleotide sequence ID" value="NZ_VNHX01000013.1"/>
</dbReference>
<keyword evidence="3" id="KW-1185">Reference proteome</keyword>
<dbReference type="OrthoDB" id="814802at2"/>
<dbReference type="EMBL" id="VNHX01000013">
    <property type="protein sequence ID" value="TYP94137.1"/>
    <property type="molecule type" value="Genomic_DNA"/>
</dbReference>
<accession>A0A5S5DDN6</accession>
<dbReference type="AlphaFoldDB" id="A0A5S5DDN6"/>
<feature type="transmembrane region" description="Helical" evidence="1">
    <location>
        <begin position="6"/>
        <end position="28"/>
    </location>
</feature>
<gene>
    <name evidence="2" type="ORF">BC792_1135</name>
</gene>
<protein>
    <recommendedName>
        <fullName evidence="4">AsmA-like protein</fullName>
    </recommendedName>
</protein>
<evidence type="ECO:0000313" key="2">
    <source>
        <dbReference type="EMBL" id="TYP94137.1"/>
    </source>
</evidence>
<name>A0A5S5DDN6_9SPHI</name>
<comment type="caution">
    <text evidence="2">The sequence shown here is derived from an EMBL/GenBank/DDBJ whole genome shotgun (WGS) entry which is preliminary data.</text>
</comment>